<name>A0AAW2XT16_9LAMI</name>
<protein>
    <recommendedName>
        <fullName evidence="2">DUF4218 domain-containing protein</fullName>
    </recommendedName>
</protein>
<accession>A0AAW2XT16</accession>
<reference evidence="3" key="2">
    <citation type="journal article" date="2024" name="Plant">
        <title>Genomic evolution and insights into agronomic trait innovations of Sesamum species.</title>
        <authorList>
            <person name="Miao H."/>
            <person name="Wang L."/>
            <person name="Qu L."/>
            <person name="Liu H."/>
            <person name="Sun Y."/>
            <person name="Le M."/>
            <person name="Wang Q."/>
            <person name="Wei S."/>
            <person name="Zheng Y."/>
            <person name="Lin W."/>
            <person name="Duan Y."/>
            <person name="Cao H."/>
            <person name="Xiong S."/>
            <person name="Wang X."/>
            <person name="Wei L."/>
            <person name="Li C."/>
            <person name="Ma Q."/>
            <person name="Ju M."/>
            <person name="Zhao R."/>
            <person name="Li G."/>
            <person name="Mu C."/>
            <person name="Tian Q."/>
            <person name="Mei H."/>
            <person name="Zhang T."/>
            <person name="Gao T."/>
            <person name="Zhang H."/>
        </authorList>
    </citation>
    <scope>NUCLEOTIDE SEQUENCE</scope>
    <source>
        <strain evidence="3">KEN1</strain>
    </source>
</reference>
<evidence type="ECO:0000259" key="2">
    <source>
        <dbReference type="Pfam" id="PF13960"/>
    </source>
</evidence>
<dbReference type="Pfam" id="PF02992">
    <property type="entry name" value="Transposase_21"/>
    <property type="match status" value="1"/>
</dbReference>
<feature type="domain" description="DUF4218" evidence="2">
    <location>
        <begin position="412"/>
        <end position="462"/>
    </location>
</feature>
<dbReference type="PANTHER" id="PTHR48258:SF3">
    <property type="entry name" value="FK506-BINDING PROTEIN 4-LIKE ISOFORM X1"/>
    <property type="match status" value="1"/>
</dbReference>
<proteinExistence type="predicted"/>
<evidence type="ECO:0000313" key="3">
    <source>
        <dbReference type="EMBL" id="KAL0456077.1"/>
    </source>
</evidence>
<comment type="caution">
    <text evidence="3">The sequence shown here is derived from an EMBL/GenBank/DDBJ whole genome shotgun (WGS) entry which is preliminary data.</text>
</comment>
<dbReference type="EMBL" id="JACGWN010000003">
    <property type="protein sequence ID" value="KAL0456077.1"/>
    <property type="molecule type" value="Genomic_DNA"/>
</dbReference>
<reference evidence="3" key="1">
    <citation type="submission" date="2020-06" db="EMBL/GenBank/DDBJ databases">
        <authorList>
            <person name="Li T."/>
            <person name="Hu X."/>
            <person name="Zhang T."/>
            <person name="Song X."/>
            <person name="Zhang H."/>
            <person name="Dai N."/>
            <person name="Sheng W."/>
            <person name="Hou X."/>
            <person name="Wei L."/>
        </authorList>
    </citation>
    <scope>NUCLEOTIDE SEQUENCE</scope>
    <source>
        <strain evidence="3">KEN1</strain>
        <tissue evidence="3">Leaf</tissue>
    </source>
</reference>
<sequence length="565" mass="65004">MVFYAAGPSYFSSSHDSVPDDGTRSCPIDADHSKYCYGGGLYDYESGLAAHFANIVHAADQPLWRSCTQPCTQSQLGVVAELVDIKADGHILERIYDRISQWDNRILPSGHTLPGDYYHNEEVQAHSRTGPTPEEVPYAVLRYLPLIPRLQRLYCSRSTAEHMTWHATHQTEEGSNVIHLMPRRGDILTWYILILQKSRVIFGLAFAQIVLHHTNVRPCHRQRIHHAGGVDVDCERPNRLWNDVWMSTAGVMGCLVCMDDTRAFHLQHGRKACYFDCHRQFLPEQHLYRRNKKAFTKNHVDNKVARPRLSEDQILDWVADINPAVQILLFLPEGYGAEDERVCEWIKGLLFPDAYSSNLARCVETMELRMHGIKSHDCHVFMQKLILIAFREMLSEHVQSALIEVSLSFQSICSTTLDVHKLHELENTVAITLCNLEKIFPPVFFDSMEHLIVHLPCEARIGRQCNTCGCTHLKGVQSKLTMARRIDERTTMTQAFRSYFELYQHHHSGDPIIDQLVSTEFNDWFKQRDASTSRSQVRQTDDDNKDDDEDSFEDDDTDDDEYELT</sequence>
<feature type="region of interest" description="Disordered" evidence="1">
    <location>
        <begin position="528"/>
        <end position="565"/>
    </location>
</feature>
<dbReference type="Pfam" id="PF13960">
    <property type="entry name" value="DUF4218"/>
    <property type="match status" value="1"/>
</dbReference>
<dbReference type="PANTHER" id="PTHR48258">
    <property type="entry name" value="DUF4218 DOMAIN-CONTAINING PROTEIN-RELATED"/>
    <property type="match status" value="1"/>
</dbReference>
<feature type="compositionally biased region" description="Acidic residues" evidence="1">
    <location>
        <begin position="543"/>
        <end position="565"/>
    </location>
</feature>
<dbReference type="AlphaFoldDB" id="A0AAW2XT16"/>
<organism evidence="3">
    <name type="scientific">Sesamum latifolium</name>
    <dbReference type="NCBI Taxonomy" id="2727402"/>
    <lineage>
        <taxon>Eukaryota</taxon>
        <taxon>Viridiplantae</taxon>
        <taxon>Streptophyta</taxon>
        <taxon>Embryophyta</taxon>
        <taxon>Tracheophyta</taxon>
        <taxon>Spermatophyta</taxon>
        <taxon>Magnoliopsida</taxon>
        <taxon>eudicotyledons</taxon>
        <taxon>Gunneridae</taxon>
        <taxon>Pentapetalae</taxon>
        <taxon>asterids</taxon>
        <taxon>lamiids</taxon>
        <taxon>Lamiales</taxon>
        <taxon>Pedaliaceae</taxon>
        <taxon>Sesamum</taxon>
    </lineage>
</organism>
<gene>
    <name evidence="3" type="ORF">Slati_0946900</name>
</gene>
<dbReference type="InterPro" id="IPR004242">
    <property type="entry name" value="Transposase_21"/>
</dbReference>
<evidence type="ECO:0000256" key="1">
    <source>
        <dbReference type="SAM" id="MobiDB-lite"/>
    </source>
</evidence>
<dbReference type="InterPro" id="IPR025452">
    <property type="entry name" value="DUF4218"/>
</dbReference>